<evidence type="ECO:0000313" key="3">
    <source>
        <dbReference type="Proteomes" id="UP000053259"/>
    </source>
</evidence>
<dbReference type="AlphaFoldDB" id="A0A0D2A477"/>
<sequence length="364" mass="41269">MDFGVGSVFSGINAAFIFADFISKLNDVPEEARRFSTLIHRVRLDYYEALRLISHESVRSRFTKEPKSREYVYGTIKAVKSALADIGHFVERIRVQDESGKGTVTLSRKLEWLWKYRSKVDSSEKVLDTSHKSMLSAIHRMEIWITMDQSAAFSSSLSPPTYHEAVMSQKSGCRNDKRADENDETTCIIFPESKSHFKVNELIISAEEDEVADSKPAMSTRVYDPVDTEYTSPSRNIQSDVPSYSLRRRQDAQRLRAEYVLPRNVDPFPEFNDISRSVMARSSMLSLRSEYAQFSTLLPEPRPAKPPFQTQESTGPVRASSERSTNRHAGSNSARSRSVMSERRELRRAGMLLASGGYDATHGL</sequence>
<accession>A0A0D2A477</accession>
<name>A0A0D2A477_9PEZI</name>
<dbReference type="HOGENOM" id="CLU_761193_0_0_1"/>
<keyword evidence="3" id="KW-1185">Reference proteome</keyword>
<dbReference type="GeneID" id="27315038"/>
<proteinExistence type="predicted"/>
<reference evidence="2 3" key="1">
    <citation type="submission" date="2015-01" db="EMBL/GenBank/DDBJ databases">
        <title>The Genome Sequence of Ochroconis gallopava CBS43764.</title>
        <authorList>
            <consortium name="The Broad Institute Genomics Platform"/>
            <person name="Cuomo C."/>
            <person name="de Hoog S."/>
            <person name="Gorbushina A."/>
            <person name="Stielow B."/>
            <person name="Teixiera M."/>
            <person name="Abouelleil A."/>
            <person name="Chapman S.B."/>
            <person name="Priest M."/>
            <person name="Young S.K."/>
            <person name="Wortman J."/>
            <person name="Nusbaum C."/>
            <person name="Birren B."/>
        </authorList>
    </citation>
    <scope>NUCLEOTIDE SEQUENCE [LARGE SCALE GENOMIC DNA]</scope>
    <source>
        <strain evidence="2 3">CBS 43764</strain>
    </source>
</reference>
<evidence type="ECO:0000313" key="2">
    <source>
        <dbReference type="EMBL" id="KIW01593.1"/>
    </source>
</evidence>
<gene>
    <name evidence="2" type="ORF">PV09_07065</name>
</gene>
<organism evidence="2 3">
    <name type="scientific">Verruconis gallopava</name>
    <dbReference type="NCBI Taxonomy" id="253628"/>
    <lineage>
        <taxon>Eukaryota</taxon>
        <taxon>Fungi</taxon>
        <taxon>Dikarya</taxon>
        <taxon>Ascomycota</taxon>
        <taxon>Pezizomycotina</taxon>
        <taxon>Dothideomycetes</taxon>
        <taxon>Pleosporomycetidae</taxon>
        <taxon>Venturiales</taxon>
        <taxon>Sympoventuriaceae</taxon>
        <taxon>Verruconis</taxon>
    </lineage>
</organism>
<protein>
    <submittedName>
        <fullName evidence="2">Uncharacterized protein</fullName>
    </submittedName>
</protein>
<dbReference type="InParanoid" id="A0A0D2A477"/>
<evidence type="ECO:0000256" key="1">
    <source>
        <dbReference type="SAM" id="MobiDB-lite"/>
    </source>
</evidence>
<dbReference type="OrthoDB" id="3798150at2759"/>
<dbReference type="Proteomes" id="UP000053259">
    <property type="component" value="Unassembled WGS sequence"/>
</dbReference>
<feature type="compositionally biased region" description="Polar residues" evidence="1">
    <location>
        <begin position="327"/>
        <end position="339"/>
    </location>
</feature>
<dbReference type="RefSeq" id="XP_016211462.1">
    <property type="nucleotide sequence ID" value="XM_016360785.1"/>
</dbReference>
<dbReference type="VEuPathDB" id="FungiDB:PV09_07065"/>
<dbReference type="EMBL" id="KN847554">
    <property type="protein sequence ID" value="KIW01593.1"/>
    <property type="molecule type" value="Genomic_DNA"/>
</dbReference>
<feature type="region of interest" description="Disordered" evidence="1">
    <location>
        <begin position="297"/>
        <end position="342"/>
    </location>
</feature>